<accession>A0ABZ2NG47</accession>
<sequence>MIDLSNIPNLILNSPGSESEIQKIEQSMSGQLPDEYRQFLKQTNGFSIGGGIAIYGTEDIEERNETWEVDEYAKGYVAIGDDGGGNVFLMKQIREDNRVIRVDSGTMDPVHGNEISADFKEWIKTGCKSETLQATSTDECKIILKTVPANGIKDLIKIKTVLGIDISSAELLKGSKNVPYTLVDGYPYGKAKKLVEKLGVIGETLELN</sequence>
<dbReference type="SMART" id="SM00860">
    <property type="entry name" value="SMI1_KNR4"/>
    <property type="match status" value="1"/>
</dbReference>
<dbReference type="Pfam" id="PF09346">
    <property type="entry name" value="SMI1_KNR4"/>
    <property type="match status" value="1"/>
</dbReference>
<keyword evidence="3" id="KW-1185">Reference proteome</keyword>
<evidence type="ECO:0000259" key="1">
    <source>
        <dbReference type="SMART" id="SM00860"/>
    </source>
</evidence>
<dbReference type="InterPro" id="IPR018958">
    <property type="entry name" value="Knr4/Smi1-like_dom"/>
</dbReference>
<evidence type="ECO:0000313" key="3">
    <source>
        <dbReference type="Proteomes" id="UP001377337"/>
    </source>
</evidence>
<dbReference type="SUPFAM" id="SSF160631">
    <property type="entry name" value="SMI1/KNR4-like"/>
    <property type="match status" value="1"/>
</dbReference>
<organism evidence="2 3">
    <name type="scientific">Metabacillus sediminis</name>
    <dbReference type="NCBI Taxonomy" id="3117746"/>
    <lineage>
        <taxon>Bacteria</taxon>
        <taxon>Bacillati</taxon>
        <taxon>Bacillota</taxon>
        <taxon>Bacilli</taxon>
        <taxon>Bacillales</taxon>
        <taxon>Bacillaceae</taxon>
        <taxon>Metabacillus</taxon>
    </lineage>
</organism>
<dbReference type="Proteomes" id="UP001377337">
    <property type="component" value="Chromosome"/>
</dbReference>
<feature type="domain" description="Knr4/Smi1-like" evidence="1">
    <location>
        <begin position="15"/>
        <end position="125"/>
    </location>
</feature>
<gene>
    <name evidence="2" type="ORF">WCV65_19280</name>
</gene>
<dbReference type="EMBL" id="CP147407">
    <property type="protein sequence ID" value="WXB96651.1"/>
    <property type="molecule type" value="Genomic_DNA"/>
</dbReference>
<protein>
    <submittedName>
        <fullName evidence="2">SMI1/KNR4 family protein</fullName>
    </submittedName>
</protein>
<evidence type="ECO:0000313" key="2">
    <source>
        <dbReference type="EMBL" id="WXB96651.1"/>
    </source>
</evidence>
<proteinExistence type="predicted"/>
<dbReference type="RefSeq" id="WP_338778768.1">
    <property type="nucleotide sequence ID" value="NZ_CP147407.1"/>
</dbReference>
<dbReference type="InterPro" id="IPR037883">
    <property type="entry name" value="Knr4/Smi1-like_sf"/>
</dbReference>
<reference evidence="2 3" key="1">
    <citation type="submission" date="2024-02" db="EMBL/GenBank/DDBJ databases">
        <title>Seven novel Bacillus-like species.</title>
        <authorList>
            <person name="Liu G."/>
        </authorList>
    </citation>
    <scope>NUCLEOTIDE SEQUENCE [LARGE SCALE GENOMIC DNA]</scope>
    <source>
        <strain evidence="2 3">FJAT-52054</strain>
    </source>
</reference>
<dbReference type="Gene3D" id="3.40.1580.10">
    <property type="entry name" value="SMI1/KNR4-like"/>
    <property type="match status" value="1"/>
</dbReference>
<name>A0ABZ2NG47_9BACI</name>